<gene>
    <name evidence="2" type="ORF">EVAR_95085_1</name>
</gene>
<proteinExistence type="predicted"/>
<organism evidence="2 3">
    <name type="scientific">Eumeta variegata</name>
    <name type="common">Bagworm moth</name>
    <name type="synonym">Eumeta japonica</name>
    <dbReference type="NCBI Taxonomy" id="151549"/>
    <lineage>
        <taxon>Eukaryota</taxon>
        <taxon>Metazoa</taxon>
        <taxon>Ecdysozoa</taxon>
        <taxon>Arthropoda</taxon>
        <taxon>Hexapoda</taxon>
        <taxon>Insecta</taxon>
        <taxon>Pterygota</taxon>
        <taxon>Neoptera</taxon>
        <taxon>Endopterygota</taxon>
        <taxon>Lepidoptera</taxon>
        <taxon>Glossata</taxon>
        <taxon>Ditrysia</taxon>
        <taxon>Tineoidea</taxon>
        <taxon>Psychidae</taxon>
        <taxon>Oiketicinae</taxon>
        <taxon>Eumeta</taxon>
    </lineage>
</organism>
<feature type="region of interest" description="Disordered" evidence="1">
    <location>
        <begin position="1"/>
        <end position="21"/>
    </location>
</feature>
<keyword evidence="3" id="KW-1185">Reference proteome</keyword>
<sequence>MRSQAHGRPPPPAPAATAAAEPQKCGNAIMNRLKSPLFTAQMARRRRARAGGRRAGVHRERDAVAGQIERFAISVQSKLLRRNAHPK</sequence>
<dbReference type="AlphaFoldDB" id="A0A4C1W6I2"/>
<reference evidence="2 3" key="1">
    <citation type="journal article" date="2019" name="Commun. Biol.">
        <title>The bagworm genome reveals a unique fibroin gene that provides high tensile strength.</title>
        <authorList>
            <person name="Kono N."/>
            <person name="Nakamura H."/>
            <person name="Ohtoshi R."/>
            <person name="Tomita M."/>
            <person name="Numata K."/>
            <person name="Arakawa K."/>
        </authorList>
    </citation>
    <scope>NUCLEOTIDE SEQUENCE [LARGE SCALE GENOMIC DNA]</scope>
</reference>
<accession>A0A4C1W6I2</accession>
<dbReference type="EMBL" id="BGZK01000487">
    <property type="protein sequence ID" value="GBP46623.1"/>
    <property type="molecule type" value="Genomic_DNA"/>
</dbReference>
<evidence type="ECO:0000313" key="3">
    <source>
        <dbReference type="Proteomes" id="UP000299102"/>
    </source>
</evidence>
<evidence type="ECO:0000313" key="2">
    <source>
        <dbReference type="EMBL" id="GBP46623.1"/>
    </source>
</evidence>
<name>A0A4C1W6I2_EUMVA</name>
<evidence type="ECO:0000256" key="1">
    <source>
        <dbReference type="SAM" id="MobiDB-lite"/>
    </source>
</evidence>
<comment type="caution">
    <text evidence="2">The sequence shown here is derived from an EMBL/GenBank/DDBJ whole genome shotgun (WGS) entry which is preliminary data.</text>
</comment>
<dbReference type="Proteomes" id="UP000299102">
    <property type="component" value="Unassembled WGS sequence"/>
</dbReference>
<protein>
    <submittedName>
        <fullName evidence="2">Uncharacterized protein</fullName>
    </submittedName>
</protein>